<accession>A0AAN0K804</accession>
<dbReference type="InterPro" id="IPR014757">
    <property type="entry name" value="Tscrpt_reg_IclR_C"/>
</dbReference>
<keyword evidence="2" id="KW-0804">Transcription</keyword>
<reference evidence="4" key="1">
    <citation type="journal article" date="2024" name="Int. J. Syst. Evol. Microbiol.">
        <title>Brooklawnia propionicigenes sp. nov., a facultatively anaerobic, propionate-producing bacterium isolated from a methanogenic reactor treating waste from cattle farms.</title>
        <authorList>
            <person name="Akita Y."/>
            <person name="Ueki A."/>
            <person name="Tonouchi A."/>
            <person name="Sugawara Y."/>
            <person name="Honma S."/>
            <person name="Kaku N."/>
            <person name="Ueki K."/>
        </authorList>
    </citation>
    <scope>NUCLEOTIDE SEQUENCE</scope>
    <source>
        <strain evidence="4">SH051</strain>
    </source>
</reference>
<dbReference type="EMBL" id="AP028056">
    <property type="protein sequence ID" value="BEH02061.1"/>
    <property type="molecule type" value="Genomic_DNA"/>
</dbReference>
<evidence type="ECO:0000256" key="1">
    <source>
        <dbReference type="ARBA" id="ARBA00023015"/>
    </source>
</evidence>
<feature type="domain" description="IclR-ED" evidence="3">
    <location>
        <begin position="40"/>
        <end position="226"/>
    </location>
</feature>
<dbReference type="SUPFAM" id="SSF55781">
    <property type="entry name" value="GAF domain-like"/>
    <property type="match status" value="1"/>
</dbReference>
<dbReference type="InterPro" id="IPR050707">
    <property type="entry name" value="HTH_MetabolicPath_Reg"/>
</dbReference>
<proteinExistence type="predicted"/>
<evidence type="ECO:0000256" key="2">
    <source>
        <dbReference type="ARBA" id="ARBA00023163"/>
    </source>
</evidence>
<dbReference type="AlphaFoldDB" id="A0AAN0K804"/>
<dbReference type="GO" id="GO:0003677">
    <property type="term" value="F:DNA binding"/>
    <property type="evidence" value="ECO:0007669"/>
    <property type="project" value="TreeGrafter"/>
</dbReference>
<evidence type="ECO:0000313" key="5">
    <source>
        <dbReference type="Proteomes" id="UP001431656"/>
    </source>
</evidence>
<protein>
    <submittedName>
        <fullName evidence="4">IclR family transcriptional regulator</fullName>
    </submittedName>
</protein>
<dbReference type="GO" id="GO:0045892">
    <property type="term" value="P:negative regulation of DNA-templated transcription"/>
    <property type="evidence" value="ECO:0007669"/>
    <property type="project" value="TreeGrafter"/>
</dbReference>
<dbReference type="Proteomes" id="UP001431656">
    <property type="component" value="Chromosome"/>
</dbReference>
<dbReference type="PROSITE" id="PS51078">
    <property type="entry name" value="ICLR_ED"/>
    <property type="match status" value="1"/>
</dbReference>
<evidence type="ECO:0000313" key="4">
    <source>
        <dbReference type="EMBL" id="BEH02061.1"/>
    </source>
</evidence>
<evidence type="ECO:0000259" key="3">
    <source>
        <dbReference type="PROSITE" id="PS51078"/>
    </source>
</evidence>
<dbReference type="Pfam" id="PF01614">
    <property type="entry name" value="IclR_C"/>
    <property type="match status" value="1"/>
</dbReference>
<dbReference type="KEGG" id="broo:brsh051_13420"/>
<keyword evidence="5" id="KW-1185">Reference proteome</keyword>
<sequence length="226" mass="24165">MTKIASSLGLAKSSVLTILTSLEAAGMVSRTDNYYDLDVGVLTPAGGFLRGTDSISQFKREVAAAPVLSGELAHLALLAGREVTYIARHVGREPLPVTAGVGDRFPASITAVGVALLAQLSDEQIVELYGDLERLPRWSPRSTTNLSTLLAKLNETRAAGYAVDDGETYPNVFAYGLVVHRVGNHAQDFSMSVSLLLDEATPKRRAQALEELKGVRDALESGNDLR</sequence>
<dbReference type="InterPro" id="IPR036388">
    <property type="entry name" value="WH-like_DNA-bd_sf"/>
</dbReference>
<dbReference type="PANTHER" id="PTHR30136">
    <property type="entry name" value="HELIX-TURN-HELIX TRANSCRIPTIONAL REGULATOR, ICLR FAMILY"/>
    <property type="match status" value="1"/>
</dbReference>
<name>A0AAN0K804_9ACTN</name>
<dbReference type="Gene3D" id="1.10.10.10">
    <property type="entry name" value="Winged helix-like DNA-binding domain superfamily/Winged helix DNA-binding domain"/>
    <property type="match status" value="1"/>
</dbReference>
<dbReference type="PANTHER" id="PTHR30136:SF24">
    <property type="entry name" value="HTH-TYPE TRANSCRIPTIONAL REPRESSOR ALLR"/>
    <property type="match status" value="1"/>
</dbReference>
<dbReference type="SUPFAM" id="SSF46785">
    <property type="entry name" value="Winged helix' DNA-binding domain"/>
    <property type="match status" value="1"/>
</dbReference>
<dbReference type="Gene3D" id="3.30.450.40">
    <property type="match status" value="1"/>
</dbReference>
<dbReference type="GO" id="GO:0003700">
    <property type="term" value="F:DNA-binding transcription factor activity"/>
    <property type="evidence" value="ECO:0007669"/>
    <property type="project" value="TreeGrafter"/>
</dbReference>
<keyword evidence="1" id="KW-0805">Transcription regulation</keyword>
<dbReference type="InterPro" id="IPR029016">
    <property type="entry name" value="GAF-like_dom_sf"/>
</dbReference>
<gene>
    <name evidence="4" type="ORF">brsh051_13420</name>
</gene>
<organism evidence="4 5">
    <name type="scientific">Brooklawnia propionicigenes</name>
    <dbReference type="NCBI Taxonomy" id="3041175"/>
    <lineage>
        <taxon>Bacteria</taxon>
        <taxon>Bacillati</taxon>
        <taxon>Actinomycetota</taxon>
        <taxon>Actinomycetes</taxon>
        <taxon>Propionibacteriales</taxon>
        <taxon>Propionibacteriaceae</taxon>
        <taxon>Brooklawnia</taxon>
    </lineage>
</organism>
<dbReference type="InterPro" id="IPR036390">
    <property type="entry name" value="WH_DNA-bd_sf"/>
</dbReference>